<accession>X1QY90</accession>
<dbReference type="EMBL" id="BARV01033976">
    <property type="protein sequence ID" value="GAI55840.1"/>
    <property type="molecule type" value="Genomic_DNA"/>
</dbReference>
<reference evidence="1" key="1">
    <citation type="journal article" date="2014" name="Front. Microbiol.">
        <title>High frequency of phylogenetically diverse reductive dehalogenase-homologous genes in deep subseafloor sedimentary metagenomes.</title>
        <authorList>
            <person name="Kawai M."/>
            <person name="Futagami T."/>
            <person name="Toyoda A."/>
            <person name="Takaki Y."/>
            <person name="Nishi S."/>
            <person name="Hori S."/>
            <person name="Arai W."/>
            <person name="Tsubouchi T."/>
            <person name="Morono Y."/>
            <person name="Uchiyama I."/>
            <person name="Ito T."/>
            <person name="Fujiyama A."/>
            <person name="Inagaki F."/>
            <person name="Takami H."/>
        </authorList>
    </citation>
    <scope>NUCLEOTIDE SEQUENCE</scope>
    <source>
        <strain evidence="1">Expedition CK06-06</strain>
    </source>
</reference>
<name>X1QY90_9ZZZZ</name>
<proteinExistence type="predicted"/>
<organism evidence="1">
    <name type="scientific">marine sediment metagenome</name>
    <dbReference type="NCBI Taxonomy" id="412755"/>
    <lineage>
        <taxon>unclassified sequences</taxon>
        <taxon>metagenomes</taxon>
        <taxon>ecological metagenomes</taxon>
    </lineage>
</organism>
<sequence length="123" mass="14369">MRSPFSFITRPINGKRYTNSKEIEGVDVITSTSEEDHTSSTREAEVIALPLGYEGPIEVGDTLLVHHNVFKFYNDMKGRQQSGKSFFRDDLFFVDTEQFYMYRHDGEWHAYDRYCFVQPVAPE</sequence>
<feature type="non-terminal residue" evidence="1">
    <location>
        <position position="123"/>
    </location>
</feature>
<comment type="caution">
    <text evidence="1">The sequence shown here is derived from an EMBL/GenBank/DDBJ whole genome shotgun (WGS) entry which is preliminary data.</text>
</comment>
<evidence type="ECO:0000313" key="1">
    <source>
        <dbReference type="EMBL" id="GAI55840.1"/>
    </source>
</evidence>
<dbReference type="AlphaFoldDB" id="X1QY90"/>
<gene>
    <name evidence="1" type="ORF">S06H3_53301</name>
</gene>
<protein>
    <submittedName>
        <fullName evidence="1">Uncharacterized protein</fullName>
    </submittedName>
</protein>